<dbReference type="AlphaFoldDB" id="A0A523UY74"/>
<reference evidence="7 8" key="1">
    <citation type="submission" date="2019-03" db="EMBL/GenBank/DDBJ databases">
        <title>Metabolic potential of uncultured bacteria and archaea associated with petroleum seepage in deep-sea sediments.</title>
        <authorList>
            <person name="Dong X."/>
            <person name="Hubert C."/>
        </authorList>
    </citation>
    <scope>NUCLEOTIDE SEQUENCE [LARGE SCALE GENOMIC DNA]</scope>
    <source>
        <strain evidence="7">E44_bin18</strain>
    </source>
</reference>
<sequence>MRVRISRKKLRDEVIARIEEISGEQISKCFQCGKCSAGCPSVDSMDILPNQIIRLLQIGEKDEVLASRTIWVCDSCFTCESRCPKGIDVAKVMEAARQIILRANVDKVKPYEIDEKTFEGLPQAGIVSCLRKFTG</sequence>
<evidence type="ECO:0000259" key="6">
    <source>
        <dbReference type="PROSITE" id="PS51379"/>
    </source>
</evidence>
<dbReference type="PROSITE" id="PS51379">
    <property type="entry name" value="4FE4S_FER_2"/>
    <property type="match status" value="1"/>
</dbReference>
<evidence type="ECO:0000256" key="3">
    <source>
        <dbReference type="ARBA" id="ARBA00023002"/>
    </source>
</evidence>
<keyword evidence="3" id="KW-0560">Oxidoreductase</keyword>
<dbReference type="GO" id="GO:0046872">
    <property type="term" value="F:metal ion binding"/>
    <property type="evidence" value="ECO:0007669"/>
    <property type="project" value="UniProtKB-KW"/>
</dbReference>
<dbReference type="Pfam" id="PF13183">
    <property type="entry name" value="Fer4_8"/>
    <property type="match status" value="1"/>
</dbReference>
<dbReference type="Proteomes" id="UP000315525">
    <property type="component" value="Unassembled WGS sequence"/>
</dbReference>
<dbReference type="InterPro" id="IPR051460">
    <property type="entry name" value="HdrC_iron-sulfur_subunit"/>
</dbReference>
<evidence type="ECO:0000256" key="2">
    <source>
        <dbReference type="ARBA" id="ARBA00022723"/>
    </source>
</evidence>
<name>A0A523UY74_UNCT6</name>
<dbReference type="PANTHER" id="PTHR43255:SF1">
    <property type="entry name" value="IRON-SULFUR-BINDING OXIDOREDUCTASE FADF-RELATED"/>
    <property type="match status" value="1"/>
</dbReference>
<keyword evidence="4" id="KW-0408">Iron</keyword>
<dbReference type="Gene3D" id="1.10.1060.10">
    <property type="entry name" value="Alpha-helical ferredoxin"/>
    <property type="match status" value="1"/>
</dbReference>
<gene>
    <name evidence="7" type="ORF">E3J62_01835</name>
</gene>
<dbReference type="PANTHER" id="PTHR43255">
    <property type="entry name" value="IRON-SULFUR-BINDING OXIDOREDUCTASE FADF-RELATED-RELATED"/>
    <property type="match status" value="1"/>
</dbReference>
<dbReference type="GO" id="GO:0016491">
    <property type="term" value="F:oxidoreductase activity"/>
    <property type="evidence" value="ECO:0007669"/>
    <property type="project" value="UniProtKB-KW"/>
</dbReference>
<dbReference type="InterPro" id="IPR017900">
    <property type="entry name" value="4Fe4S_Fe_S_CS"/>
</dbReference>
<evidence type="ECO:0000256" key="1">
    <source>
        <dbReference type="ARBA" id="ARBA00022485"/>
    </source>
</evidence>
<dbReference type="SUPFAM" id="SSF46548">
    <property type="entry name" value="alpha-helical ferredoxin"/>
    <property type="match status" value="1"/>
</dbReference>
<keyword evidence="1" id="KW-0004">4Fe-4S</keyword>
<dbReference type="InterPro" id="IPR009051">
    <property type="entry name" value="Helical_ferredxn"/>
</dbReference>
<proteinExistence type="predicted"/>
<dbReference type="InterPro" id="IPR017896">
    <property type="entry name" value="4Fe4S_Fe-S-bd"/>
</dbReference>
<protein>
    <submittedName>
        <fullName evidence="7">4Fe-4S dicluster domain-containing protein</fullName>
    </submittedName>
</protein>
<accession>A0A523UY74</accession>
<evidence type="ECO:0000313" key="7">
    <source>
        <dbReference type="EMBL" id="TET47349.1"/>
    </source>
</evidence>
<evidence type="ECO:0000256" key="5">
    <source>
        <dbReference type="ARBA" id="ARBA00023014"/>
    </source>
</evidence>
<keyword evidence="5" id="KW-0411">Iron-sulfur</keyword>
<evidence type="ECO:0000256" key="4">
    <source>
        <dbReference type="ARBA" id="ARBA00023004"/>
    </source>
</evidence>
<dbReference type="GO" id="GO:0051539">
    <property type="term" value="F:4 iron, 4 sulfur cluster binding"/>
    <property type="evidence" value="ECO:0007669"/>
    <property type="project" value="UniProtKB-KW"/>
</dbReference>
<dbReference type="GO" id="GO:0005886">
    <property type="term" value="C:plasma membrane"/>
    <property type="evidence" value="ECO:0007669"/>
    <property type="project" value="TreeGrafter"/>
</dbReference>
<dbReference type="PROSITE" id="PS00198">
    <property type="entry name" value="4FE4S_FER_1"/>
    <property type="match status" value="2"/>
</dbReference>
<comment type="caution">
    <text evidence="7">The sequence shown here is derived from an EMBL/GenBank/DDBJ whole genome shotgun (WGS) entry which is preliminary data.</text>
</comment>
<evidence type="ECO:0000313" key="8">
    <source>
        <dbReference type="Proteomes" id="UP000315525"/>
    </source>
</evidence>
<dbReference type="EMBL" id="SOJN01000023">
    <property type="protein sequence ID" value="TET47349.1"/>
    <property type="molecule type" value="Genomic_DNA"/>
</dbReference>
<organism evidence="7 8">
    <name type="scientific">candidate division TA06 bacterium</name>
    <dbReference type="NCBI Taxonomy" id="2250710"/>
    <lineage>
        <taxon>Bacteria</taxon>
        <taxon>Bacteria division TA06</taxon>
    </lineage>
</organism>
<keyword evidence="2" id="KW-0479">Metal-binding</keyword>
<feature type="domain" description="4Fe-4S ferredoxin-type" evidence="6">
    <location>
        <begin position="19"/>
        <end position="50"/>
    </location>
</feature>